<evidence type="ECO:0000313" key="4">
    <source>
        <dbReference type="Proteomes" id="UP000216189"/>
    </source>
</evidence>
<reference evidence="3 4" key="1">
    <citation type="submission" date="2017-08" db="EMBL/GenBank/DDBJ databases">
        <title>Comparative genomics of non-oral Prevotella species.</title>
        <authorList>
            <person name="Accetto T."/>
            <person name="Nograsek B."/>
            <person name="Avgustin G."/>
        </authorList>
    </citation>
    <scope>NUCLEOTIDE SEQUENCE [LARGE SCALE GENOMIC DNA]</scope>
    <source>
        <strain evidence="3 4">TC1-1</strain>
    </source>
</reference>
<keyword evidence="4" id="KW-1185">Reference proteome</keyword>
<accession>A0ABX4EJE5</accession>
<comment type="similarity">
    <text evidence="1">Belongs to the ComF/GntX family.</text>
</comment>
<dbReference type="EMBL" id="NPJF01000026">
    <property type="protein sequence ID" value="OYP55793.1"/>
    <property type="molecule type" value="Genomic_DNA"/>
</dbReference>
<dbReference type="PANTHER" id="PTHR47505:SF1">
    <property type="entry name" value="DNA UTILIZATION PROTEIN YHGH"/>
    <property type="match status" value="1"/>
</dbReference>
<protein>
    <submittedName>
        <fullName evidence="3">Amidophosphoribosyltransferase</fullName>
    </submittedName>
</protein>
<dbReference type="Proteomes" id="UP000216189">
    <property type="component" value="Unassembled WGS sequence"/>
</dbReference>
<dbReference type="Pfam" id="PF00156">
    <property type="entry name" value="Pribosyltran"/>
    <property type="match status" value="1"/>
</dbReference>
<dbReference type="PANTHER" id="PTHR47505">
    <property type="entry name" value="DNA UTILIZATION PROTEIN YHGH"/>
    <property type="match status" value="1"/>
</dbReference>
<evidence type="ECO:0000259" key="2">
    <source>
        <dbReference type="Pfam" id="PF00156"/>
    </source>
</evidence>
<dbReference type="CDD" id="cd06223">
    <property type="entry name" value="PRTases_typeI"/>
    <property type="match status" value="1"/>
</dbReference>
<name>A0ABX4EJE5_SEGBR</name>
<dbReference type="SUPFAM" id="SSF53271">
    <property type="entry name" value="PRTase-like"/>
    <property type="match status" value="1"/>
</dbReference>
<organism evidence="3 4">
    <name type="scientific">Segatella bryantii</name>
    <name type="common">Prevotella bryantii</name>
    <dbReference type="NCBI Taxonomy" id="77095"/>
    <lineage>
        <taxon>Bacteria</taxon>
        <taxon>Pseudomonadati</taxon>
        <taxon>Bacteroidota</taxon>
        <taxon>Bacteroidia</taxon>
        <taxon>Bacteroidales</taxon>
        <taxon>Prevotellaceae</taxon>
        <taxon>Segatella</taxon>
    </lineage>
</organism>
<evidence type="ECO:0000313" key="3">
    <source>
        <dbReference type="EMBL" id="OYP55793.1"/>
    </source>
</evidence>
<dbReference type="Gene3D" id="3.40.50.2020">
    <property type="match status" value="1"/>
</dbReference>
<dbReference type="RefSeq" id="WP_094448306.1">
    <property type="nucleotide sequence ID" value="NZ_CP091801.1"/>
</dbReference>
<dbReference type="InterPro" id="IPR000836">
    <property type="entry name" value="PRTase_dom"/>
</dbReference>
<gene>
    <name evidence="3" type="ORF">CIK91_05500</name>
</gene>
<dbReference type="InterPro" id="IPR051910">
    <property type="entry name" value="ComF/GntX_DNA_util-trans"/>
</dbReference>
<sequence length="231" mass="26478">MASILECIFDLIAPRTCYICGRRLHTSEHVICTSCNIHLPRTYYWQDPYENEMAKLFWAKIPIERAAALFYYQGHAPASQIIYNLKYDNHPTIGYHMGIMTALEFSKNHFFDDIDCIIPVPLSWSRKLKRGYNQSNEIAKGIQEVTGIRVEEHIVKRTKFKSSQTHKGRWGREENVRGLFKLTHPEKVRGKHILLIDDICTTGATMVSCGKEITKAGNVKISILTLGYSKG</sequence>
<proteinExistence type="inferred from homology"/>
<comment type="caution">
    <text evidence="3">The sequence shown here is derived from an EMBL/GenBank/DDBJ whole genome shotgun (WGS) entry which is preliminary data.</text>
</comment>
<feature type="domain" description="Phosphoribosyltransferase" evidence="2">
    <location>
        <begin position="174"/>
        <end position="224"/>
    </location>
</feature>
<evidence type="ECO:0000256" key="1">
    <source>
        <dbReference type="ARBA" id="ARBA00008007"/>
    </source>
</evidence>
<dbReference type="InterPro" id="IPR029057">
    <property type="entry name" value="PRTase-like"/>
</dbReference>